<accession>A0A368YES2</accession>
<keyword evidence="2 4" id="KW-0238">DNA-binding</keyword>
<dbReference type="SUPFAM" id="SSF46689">
    <property type="entry name" value="Homeodomain-like"/>
    <property type="match status" value="1"/>
</dbReference>
<gene>
    <name evidence="7" type="ORF">C7476_12253</name>
</gene>
<dbReference type="RefSeq" id="WP_114432551.1">
    <property type="nucleotide sequence ID" value="NZ_QPJM01000022.1"/>
</dbReference>
<dbReference type="InterPro" id="IPR009057">
    <property type="entry name" value="Homeodomain-like_sf"/>
</dbReference>
<dbReference type="EMBL" id="QPJM01000022">
    <property type="protein sequence ID" value="RCW78741.1"/>
    <property type="molecule type" value="Genomic_DNA"/>
</dbReference>
<dbReference type="Proteomes" id="UP000253324">
    <property type="component" value="Unassembled WGS sequence"/>
</dbReference>
<name>A0A368YES2_9HYPH</name>
<evidence type="ECO:0000256" key="2">
    <source>
        <dbReference type="ARBA" id="ARBA00023125"/>
    </source>
</evidence>
<feature type="DNA-binding region" description="H-T-H motif" evidence="4">
    <location>
        <begin position="33"/>
        <end position="52"/>
    </location>
</feature>
<dbReference type="PROSITE" id="PS50977">
    <property type="entry name" value="HTH_TETR_2"/>
    <property type="match status" value="1"/>
</dbReference>
<evidence type="ECO:0000259" key="6">
    <source>
        <dbReference type="PROSITE" id="PS50977"/>
    </source>
</evidence>
<dbReference type="Gene3D" id="1.10.357.10">
    <property type="entry name" value="Tetracycline Repressor, domain 2"/>
    <property type="match status" value="1"/>
</dbReference>
<dbReference type="InterPro" id="IPR001647">
    <property type="entry name" value="HTH_TetR"/>
</dbReference>
<comment type="caution">
    <text evidence="7">The sequence shown here is derived from an EMBL/GenBank/DDBJ whole genome shotgun (WGS) entry which is preliminary data.</text>
</comment>
<evidence type="ECO:0000313" key="7">
    <source>
        <dbReference type="EMBL" id="RCW78741.1"/>
    </source>
</evidence>
<evidence type="ECO:0000313" key="8">
    <source>
        <dbReference type="Proteomes" id="UP000253324"/>
    </source>
</evidence>
<keyword evidence="8" id="KW-1185">Reference proteome</keyword>
<dbReference type="PRINTS" id="PR00455">
    <property type="entry name" value="HTHTETR"/>
</dbReference>
<organism evidence="7 8">
    <name type="scientific">Phyllobacterium bourgognense</name>
    <dbReference type="NCBI Taxonomy" id="314236"/>
    <lineage>
        <taxon>Bacteria</taxon>
        <taxon>Pseudomonadati</taxon>
        <taxon>Pseudomonadota</taxon>
        <taxon>Alphaproteobacteria</taxon>
        <taxon>Hyphomicrobiales</taxon>
        <taxon>Phyllobacteriaceae</taxon>
        <taxon>Phyllobacterium</taxon>
    </lineage>
</organism>
<keyword evidence="1" id="KW-0805">Transcription regulation</keyword>
<dbReference type="Pfam" id="PF00440">
    <property type="entry name" value="TetR_N"/>
    <property type="match status" value="1"/>
</dbReference>
<dbReference type="OrthoDB" id="9809772at2"/>
<dbReference type="GO" id="GO:0003700">
    <property type="term" value="F:DNA-binding transcription factor activity"/>
    <property type="evidence" value="ECO:0007669"/>
    <property type="project" value="TreeGrafter"/>
</dbReference>
<proteinExistence type="predicted"/>
<protein>
    <submittedName>
        <fullName evidence="7">TetR family transcriptional regulator</fullName>
    </submittedName>
</protein>
<evidence type="ECO:0000256" key="1">
    <source>
        <dbReference type="ARBA" id="ARBA00023015"/>
    </source>
</evidence>
<keyword evidence="3" id="KW-0804">Transcription</keyword>
<keyword evidence="5" id="KW-0812">Transmembrane</keyword>
<evidence type="ECO:0000256" key="4">
    <source>
        <dbReference type="PROSITE-ProRule" id="PRU00335"/>
    </source>
</evidence>
<keyword evidence="5" id="KW-0472">Membrane</keyword>
<evidence type="ECO:0000256" key="3">
    <source>
        <dbReference type="ARBA" id="ARBA00023163"/>
    </source>
</evidence>
<dbReference type="PANTHER" id="PTHR30055:SF234">
    <property type="entry name" value="HTH-TYPE TRANSCRIPTIONAL REGULATOR BETI"/>
    <property type="match status" value="1"/>
</dbReference>
<keyword evidence="5" id="KW-1133">Transmembrane helix</keyword>
<feature type="domain" description="HTH tetR-type" evidence="6">
    <location>
        <begin position="10"/>
        <end position="70"/>
    </location>
</feature>
<sequence>MAAKHNKRGMATADQILDGAEEVLLANGVTGLTLNAVAEKVGISKGGLLYHFPSKEALESSLHNRFVASMGRRLSERERTAGSFLSAMLAETSIDKSQGSRRFAALMLSAANGEPPKTLQAFGTALLEQLGMSYAGGPYKRVAFFAIMGIVLSNLLNLIPLSNEESAEIRLAIDMLINDDRWGTTVDPPA</sequence>
<dbReference type="InterPro" id="IPR050109">
    <property type="entry name" value="HTH-type_TetR-like_transc_reg"/>
</dbReference>
<dbReference type="PANTHER" id="PTHR30055">
    <property type="entry name" value="HTH-TYPE TRANSCRIPTIONAL REGULATOR RUTR"/>
    <property type="match status" value="1"/>
</dbReference>
<dbReference type="AlphaFoldDB" id="A0A368YES2"/>
<evidence type="ECO:0000256" key="5">
    <source>
        <dbReference type="SAM" id="Phobius"/>
    </source>
</evidence>
<reference evidence="7 8" key="1">
    <citation type="submission" date="2018-07" db="EMBL/GenBank/DDBJ databases">
        <title>Genomic Encyclopedia of Type Strains, Phase III (KMG-III): the genomes of soil and plant-associated and newly described type strains.</title>
        <authorList>
            <person name="Whitman W."/>
        </authorList>
    </citation>
    <scope>NUCLEOTIDE SEQUENCE [LARGE SCALE GENOMIC DNA]</scope>
    <source>
        <strain evidence="7 8">31-25a</strain>
    </source>
</reference>
<feature type="transmembrane region" description="Helical" evidence="5">
    <location>
        <begin position="142"/>
        <end position="161"/>
    </location>
</feature>
<dbReference type="GO" id="GO:0000976">
    <property type="term" value="F:transcription cis-regulatory region binding"/>
    <property type="evidence" value="ECO:0007669"/>
    <property type="project" value="TreeGrafter"/>
</dbReference>